<keyword evidence="3" id="KW-0808">Transferase</keyword>
<accession>A0A494ZTI7</accession>
<dbReference type="Proteomes" id="UP000269301">
    <property type="component" value="Unassembled WGS sequence"/>
</dbReference>
<dbReference type="EMBL" id="RBZP01000025">
    <property type="protein sequence ID" value="RKQ29261.1"/>
    <property type="molecule type" value="Genomic_DNA"/>
</dbReference>
<evidence type="ECO:0000313" key="3">
    <source>
        <dbReference type="EMBL" id="RKQ29261.1"/>
    </source>
</evidence>
<evidence type="ECO:0000313" key="4">
    <source>
        <dbReference type="Proteomes" id="UP000269301"/>
    </source>
</evidence>
<dbReference type="InterPro" id="IPR003594">
    <property type="entry name" value="HATPase_dom"/>
</dbReference>
<dbReference type="PANTHER" id="PTHR34220:SF7">
    <property type="entry name" value="SENSOR HISTIDINE KINASE YPDA"/>
    <property type="match status" value="1"/>
</dbReference>
<dbReference type="InterPro" id="IPR010559">
    <property type="entry name" value="Sig_transdc_His_kin_internal"/>
</dbReference>
<reference evidence="3 4" key="1">
    <citation type="journal article" date="2016" name="Int. J. Syst. Evol. Microbiol.">
        <title>Oceanobacillus halophilus sp. nov., a novel moderately halophilic bacterium from a hypersaline lake.</title>
        <authorList>
            <person name="Amoozegar M.A."/>
            <person name="Bagheri M."/>
            <person name="Makhdoumi A."/>
            <person name="Nikou M.M."/>
            <person name="Fazeli S.A.S."/>
            <person name="Schumann P."/>
            <person name="Sproer C."/>
            <person name="Sanchez-Porro C."/>
            <person name="Ventosa A."/>
        </authorList>
    </citation>
    <scope>NUCLEOTIDE SEQUENCE [LARGE SCALE GENOMIC DNA]</scope>
    <source>
        <strain evidence="3 4">DSM 23996</strain>
    </source>
</reference>
<feature type="domain" description="Histidine kinase/HSP90-like ATPase" evidence="2">
    <location>
        <begin position="300"/>
        <end position="417"/>
    </location>
</feature>
<dbReference type="SMART" id="SM00387">
    <property type="entry name" value="HATPase_c"/>
    <property type="match status" value="1"/>
</dbReference>
<dbReference type="PANTHER" id="PTHR34220">
    <property type="entry name" value="SENSOR HISTIDINE KINASE YPDA"/>
    <property type="match status" value="1"/>
</dbReference>
<evidence type="ECO:0000256" key="1">
    <source>
        <dbReference type="SAM" id="Coils"/>
    </source>
</evidence>
<name>A0A494ZTI7_9BACI</name>
<dbReference type="SUPFAM" id="SSF55874">
    <property type="entry name" value="ATPase domain of HSP90 chaperone/DNA topoisomerase II/histidine kinase"/>
    <property type="match status" value="1"/>
</dbReference>
<feature type="coiled-coil region" evidence="1">
    <location>
        <begin position="179"/>
        <end position="213"/>
    </location>
</feature>
<sequence length="418" mass="47858">MIVEVNAVESMNLGQIIDTKRLQEIQDKFSNATGLSAITVDFRGVPVTSYSNFTSFCMEIRKTKTYEDRCHRCDAYGGIEASRKDSPYIYRCHAGLADFAIPIKVKGQFIGSVLAGQAKLNETDLKKIDHMITEITYWENNEKLTDAYNKLPVTSLEKVDAGAKLLESIISTLIEKDIIKYIQENLNEKNNKLMQQMQEQKNLERDLEEKERTALQPRINVNFLQNSLNTASRLSILENAEKTTDTLYDISDILQYTVQQTNQLVKMEEEIAHIRRYLNLQMLRFGDRFQYELDIDQKVLDREIPSLILQSIVDNALIHGLETKNGNGFLRILADVVDEDIIIKIMDNGVGIPTKILEQIQLDQFQKMNDSTSLTTGMDLFTIKLILKHHYGNDFKMTITSYIHKGTSVILMIPKESN</sequence>
<dbReference type="InterPro" id="IPR018771">
    <property type="entry name" value="PocR_dom"/>
</dbReference>
<keyword evidence="3" id="KW-0418">Kinase</keyword>
<proteinExistence type="predicted"/>
<evidence type="ECO:0000259" key="2">
    <source>
        <dbReference type="SMART" id="SM00387"/>
    </source>
</evidence>
<keyword evidence="4" id="KW-1185">Reference proteome</keyword>
<dbReference type="Pfam" id="PF10114">
    <property type="entry name" value="PocR"/>
    <property type="match status" value="1"/>
</dbReference>
<dbReference type="Gene3D" id="3.30.565.10">
    <property type="entry name" value="Histidine kinase-like ATPase, C-terminal domain"/>
    <property type="match status" value="1"/>
</dbReference>
<dbReference type="AlphaFoldDB" id="A0A494ZTI7"/>
<dbReference type="Pfam" id="PF02518">
    <property type="entry name" value="HATPase_c"/>
    <property type="match status" value="1"/>
</dbReference>
<dbReference type="GO" id="GO:0000155">
    <property type="term" value="F:phosphorelay sensor kinase activity"/>
    <property type="evidence" value="ECO:0007669"/>
    <property type="project" value="InterPro"/>
</dbReference>
<dbReference type="InterPro" id="IPR050640">
    <property type="entry name" value="Bact_2-comp_sensor_kinase"/>
</dbReference>
<protein>
    <submittedName>
        <fullName evidence="3">Histidine kinase</fullName>
    </submittedName>
</protein>
<dbReference type="InterPro" id="IPR036890">
    <property type="entry name" value="HATPase_C_sf"/>
</dbReference>
<keyword evidence="1" id="KW-0175">Coiled coil</keyword>
<dbReference type="Pfam" id="PF06580">
    <property type="entry name" value="His_kinase"/>
    <property type="match status" value="1"/>
</dbReference>
<organism evidence="3 4">
    <name type="scientific">Oceanobacillus halophilus</name>
    <dbReference type="NCBI Taxonomy" id="930130"/>
    <lineage>
        <taxon>Bacteria</taxon>
        <taxon>Bacillati</taxon>
        <taxon>Bacillota</taxon>
        <taxon>Bacilli</taxon>
        <taxon>Bacillales</taxon>
        <taxon>Bacillaceae</taxon>
        <taxon>Oceanobacillus</taxon>
    </lineage>
</organism>
<comment type="caution">
    <text evidence="3">The sequence shown here is derived from an EMBL/GenBank/DDBJ whole genome shotgun (WGS) entry which is preliminary data.</text>
</comment>
<gene>
    <name evidence="3" type="ORF">D8M06_17940</name>
</gene>
<dbReference type="GO" id="GO:0016020">
    <property type="term" value="C:membrane"/>
    <property type="evidence" value="ECO:0007669"/>
    <property type="project" value="InterPro"/>
</dbReference>